<keyword evidence="3" id="KW-1185">Reference proteome</keyword>
<feature type="repeat" description="PPR" evidence="2">
    <location>
        <begin position="232"/>
        <end position="266"/>
    </location>
</feature>
<evidence type="ECO:0000256" key="2">
    <source>
        <dbReference type="PROSITE-ProRule" id="PRU00708"/>
    </source>
</evidence>
<evidence type="ECO:0000313" key="4">
    <source>
        <dbReference type="RefSeq" id="XP_008245013.1"/>
    </source>
</evidence>
<organism evidence="3 4">
    <name type="scientific">Prunus mume</name>
    <name type="common">Japanese apricot</name>
    <name type="synonym">Armeniaca mume</name>
    <dbReference type="NCBI Taxonomy" id="102107"/>
    <lineage>
        <taxon>Eukaryota</taxon>
        <taxon>Viridiplantae</taxon>
        <taxon>Streptophyta</taxon>
        <taxon>Embryophyta</taxon>
        <taxon>Tracheophyta</taxon>
        <taxon>Spermatophyta</taxon>
        <taxon>Magnoliopsida</taxon>
        <taxon>eudicotyledons</taxon>
        <taxon>Gunneridae</taxon>
        <taxon>Pentapetalae</taxon>
        <taxon>rosids</taxon>
        <taxon>fabids</taxon>
        <taxon>Rosales</taxon>
        <taxon>Rosaceae</taxon>
        <taxon>Amygdaloideae</taxon>
        <taxon>Amygdaleae</taxon>
        <taxon>Prunus</taxon>
    </lineage>
</organism>
<gene>
    <name evidence="4" type="primary">LOC103343110</name>
</gene>
<dbReference type="Gene3D" id="1.25.40.10">
    <property type="entry name" value="Tetratricopeptide repeat domain"/>
    <property type="match status" value="4"/>
</dbReference>
<dbReference type="NCBIfam" id="TIGR00756">
    <property type="entry name" value="PPR"/>
    <property type="match status" value="2"/>
</dbReference>
<dbReference type="PANTHER" id="PTHR47926">
    <property type="entry name" value="PENTATRICOPEPTIDE REPEAT-CONTAINING PROTEIN"/>
    <property type="match status" value="1"/>
</dbReference>
<dbReference type="RefSeq" id="XP_008245013.1">
    <property type="nucleotide sequence ID" value="XM_008246791.2"/>
</dbReference>
<dbReference type="Pfam" id="PF01535">
    <property type="entry name" value="PPR"/>
    <property type="match status" value="8"/>
</dbReference>
<evidence type="ECO:0000313" key="3">
    <source>
        <dbReference type="Proteomes" id="UP000694861"/>
    </source>
</evidence>
<accession>A0ABM0PV86</accession>
<dbReference type="PANTHER" id="PTHR47926:SF344">
    <property type="entry name" value="OS07G0636900 PROTEIN"/>
    <property type="match status" value="1"/>
</dbReference>
<dbReference type="InterPro" id="IPR011990">
    <property type="entry name" value="TPR-like_helical_dom_sf"/>
</dbReference>
<reference evidence="3" key="1">
    <citation type="journal article" date="2012" name="Nat. Commun.">
        <title>The genome of Prunus mume.</title>
        <authorList>
            <person name="Zhang Q."/>
            <person name="Chen W."/>
            <person name="Sun L."/>
            <person name="Zhao F."/>
            <person name="Huang B."/>
            <person name="Yang W."/>
            <person name="Tao Y."/>
            <person name="Wang J."/>
            <person name="Yuan Z."/>
            <person name="Fan G."/>
            <person name="Xing Z."/>
            <person name="Han C."/>
            <person name="Pan H."/>
            <person name="Zhong X."/>
            <person name="Shi W."/>
            <person name="Liang X."/>
            <person name="Du D."/>
            <person name="Sun F."/>
            <person name="Xu Z."/>
            <person name="Hao R."/>
            <person name="Lv T."/>
            <person name="Lv Y."/>
            <person name="Zheng Z."/>
            <person name="Sun M."/>
            <person name="Luo L."/>
            <person name="Cai M."/>
            <person name="Gao Y."/>
            <person name="Wang J."/>
            <person name="Yin Y."/>
            <person name="Xu X."/>
            <person name="Cheng T."/>
            <person name="Wang J."/>
        </authorList>
    </citation>
    <scope>NUCLEOTIDE SEQUENCE [LARGE SCALE GENOMIC DNA]</scope>
</reference>
<dbReference type="PROSITE" id="PS51375">
    <property type="entry name" value="PPR"/>
    <property type="match status" value="2"/>
</dbReference>
<dbReference type="Proteomes" id="UP000694861">
    <property type="component" value="Linkage group LG1"/>
</dbReference>
<feature type="repeat" description="PPR" evidence="2">
    <location>
        <begin position="294"/>
        <end position="328"/>
    </location>
</feature>
<evidence type="ECO:0000256" key="1">
    <source>
        <dbReference type="ARBA" id="ARBA00022737"/>
    </source>
</evidence>
<sequence>MGKIVITELKTIRRRFEYLISIHYIYYDPNEPSSSELSEWKMLSATLAVSHKLSKLLQLQQLSSMKQVEAVQGFLTKTGLFFTHTSVVAKLVAFASLSPLGCLVHAQALFEETTMDDPFICNTMIRAFTNSVFPIKAIHIYNHMQETNVRSDHFTYNFALKACARVMKRMEEDEVKACGFVIDRKGSEIHCRVLKLGFDCDLYVQNSLIFVYSQCGSVELARCVFNEMTDRSASSWNIMLTAYDQVADFESADYLFQSMPEKNVVSWNTLLARHVRLSNIEAAKIVFREMPVTNSVSWNSMIAGYVQVRDYDGALKLFREMQIAEVEATEVTLISILGACAETGALEIGRKIHESLNLQHRKIEGYLGVALVDMYSKCGKLSSAWEVFGELKMKPVGCWNAMIVGLGVHGYCNEALELFAAMERQLGEVTPNRITFIGVLIACSRKGLVEEGRRYFNQMVQEYKIVPDEKHYGCMVDLLSRWGLLEEAFEMIKAVPSGPSSLLWRTLLGACRVHGKVELAEQSFQQLAKLEPLRDADYVLLSNIYAEAERWDDVERLRNEMIFKEVPKTLGFSHVEMK</sequence>
<keyword evidence="1" id="KW-0677">Repeat</keyword>
<dbReference type="InterPro" id="IPR046960">
    <property type="entry name" value="PPR_At4g14850-like_plant"/>
</dbReference>
<dbReference type="InterPro" id="IPR046848">
    <property type="entry name" value="E_motif"/>
</dbReference>
<reference evidence="4" key="2">
    <citation type="submission" date="2025-08" db="UniProtKB">
        <authorList>
            <consortium name="RefSeq"/>
        </authorList>
    </citation>
    <scope>IDENTIFICATION</scope>
</reference>
<dbReference type="Pfam" id="PF13041">
    <property type="entry name" value="PPR_2"/>
    <property type="match status" value="1"/>
</dbReference>
<protein>
    <submittedName>
        <fullName evidence="4">Pentatricopeptide repeat-containing protein At4g18840-like</fullName>
    </submittedName>
</protein>
<dbReference type="GeneID" id="103343110"/>
<proteinExistence type="predicted"/>
<dbReference type="Pfam" id="PF20431">
    <property type="entry name" value="E_motif"/>
    <property type="match status" value="1"/>
</dbReference>
<dbReference type="InterPro" id="IPR002885">
    <property type="entry name" value="PPR_rpt"/>
</dbReference>
<name>A0ABM0PV86_PRUMU</name>